<feature type="compositionally biased region" description="Basic and acidic residues" evidence="1">
    <location>
        <begin position="211"/>
        <end position="222"/>
    </location>
</feature>
<dbReference type="EMBL" id="CP073249">
    <property type="protein sequence ID" value="QUF06313.1"/>
    <property type="molecule type" value="Genomic_DNA"/>
</dbReference>
<accession>A0AA45LBN2</accession>
<gene>
    <name evidence="3" type="ORF">KCV87_09780</name>
</gene>
<evidence type="ECO:0000313" key="4">
    <source>
        <dbReference type="Proteomes" id="UP000677152"/>
    </source>
</evidence>
<feature type="region of interest" description="Disordered" evidence="1">
    <location>
        <begin position="203"/>
        <end position="230"/>
    </location>
</feature>
<feature type="domain" description="DUF7669" evidence="2">
    <location>
        <begin position="160"/>
        <end position="226"/>
    </location>
</feature>
<dbReference type="InterPro" id="IPR056086">
    <property type="entry name" value="DUF7669"/>
</dbReference>
<reference evidence="3" key="1">
    <citation type="submission" date="2021-04" db="EMBL/GenBank/DDBJ databases">
        <title>Genomic sequence of Actinosynnema pretiosum subsp. pretiosum ATCC 31280 (C-14919).</title>
        <authorList>
            <person name="Bai L."/>
            <person name="Wang X."/>
            <person name="Xiao Y."/>
        </authorList>
    </citation>
    <scope>NUCLEOTIDE SEQUENCE</scope>
    <source>
        <strain evidence="3">ATCC 31280</strain>
    </source>
</reference>
<dbReference type="Proteomes" id="UP000677152">
    <property type="component" value="Chromosome"/>
</dbReference>
<proteinExistence type="predicted"/>
<name>A0AA45LBN2_9PSEU</name>
<sequence length="230" mass="24744">MIGRPWLGRAPWEAVAAELRAHAAVGLGDLLTGDVARLATARALVASGVPATGLRADGPELRVEHAGRAALIAPVLPLTPPALERRRDHLVARPGDVDRLLVLIAPDHLRASLPRGRDTTAVLLPSPLLGLEVRLVDPLPATPRRRGFQTGAREEILSAVDAVLARSGGTTFTLAEITAEMARRGTGYAESTIRTMVTSHLCRNSPVHTSTPHDDLERVDRGRYRRTRHA</sequence>
<dbReference type="AlphaFoldDB" id="A0AA45LBN2"/>
<dbReference type="Pfam" id="PF24706">
    <property type="entry name" value="DUF7669"/>
    <property type="match status" value="1"/>
</dbReference>
<evidence type="ECO:0000256" key="1">
    <source>
        <dbReference type="SAM" id="MobiDB-lite"/>
    </source>
</evidence>
<protein>
    <recommendedName>
        <fullName evidence="2">DUF7669 domain-containing protein</fullName>
    </recommendedName>
</protein>
<organism evidence="3 4">
    <name type="scientific">Actinosynnema pretiosum subsp. pretiosum</name>
    <dbReference type="NCBI Taxonomy" id="103721"/>
    <lineage>
        <taxon>Bacteria</taxon>
        <taxon>Bacillati</taxon>
        <taxon>Actinomycetota</taxon>
        <taxon>Actinomycetes</taxon>
        <taxon>Pseudonocardiales</taxon>
        <taxon>Pseudonocardiaceae</taxon>
        <taxon>Actinosynnema</taxon>
    </lineage>
</organism>
<evidence type="ECO:0000313" key="3">
    <source>
        <dbReference type="EMBL" id="QUF06313.1"/>
    </source>
</evidence>
<evidence type="ECO:0000259" key="2">
    <source>
        <dbReference type="Pfam" id="PF24706"/>
    </source>
</evidence>